<protein>
    <recommendedName>
        <fullName evidence="4">Retroelement silencing factor 1</fullName>
    </recommendedName>
</protein>
<dbReference type="Pfam" id="PF15395">
    <property type="entry name" value="DUF4617"/>
    <property type="match status" value="1"/>
</dbReference>
<feature type="compositionally biased region" description="Polar residues" evidence="1">
    <location>
        <begin position="1335"/>
        <end position="1347"/>
    </location>
</feature>
<dbReference type="STRING" id="29139.ENSVURP00010005904"/>
<dbReference type="GO" id="GO:0005634">
    <property type="term" value="C:nucleus"/>
    <property type="evidence" value="ECO:0007669"/>
    <property type="project" value="TreeGrafter"/>
</dbReference>
<dbReference type="Proteomes" id="UP000314987">
    <property type="component" value="Unassembled WGS sequence"/>
</dbReference>
<dbReference type="InterPro" id="IPR027866">
    <property type="entry name" value="RESF1"/>
</dbReference>
<feature type="compositionally biased region" description="Low complexity" evidence="1">
    <location>
        <begin position="413"/>
        <end position="433"/>
    </location>
</feature>
<evidence type="ECO:0008006" key="4">
    <source>
        <dbReference type="Google" id="ProtNLM"/>
    </source>
</evidence>
<keyword evidence="3" id="KW-1185">Reference proteome</keyword>
<feature type="region of interest" description="Disordered" evidence="1">
    <location>
        <begin position="393"/>
        <end position="451"/>
    </location>
</feature>
<dbReference type="Ensembl" id="ENSVURT00010006675.1">
    <property type="protein sequence ID" value="ENSVURP00010005904.1"/>
    <property type="gene ID" value="ENSVURG00010004580.1"/>
</dbReference>
<feature type="region of interest" description="Disordered" evidence="1">
    <location>
        <begin position="1320"/>
        <end position="1355"/>
    </location>
</feature>
<dbReference type="GO" id="GO:1990226">
    <property type="term" value="F:histone methyltransferase binding"/>
    <property type="evidence" value="ECO:0007669"/>
    <property type="project" value="TreeGrafter"/>
</dbReference>
<organism evidence="2 3">
    <name type="scientific">Vombatus ursinus</name>
    <name type="common">Common wombat</name>
    <dbReference type="NCBI Taxonomy" id="29139"/>
    <lineage>
        <taxon>Eukaryota</taxon>
        <taxon>Metazoa</taxon>
        <taxon>Chordata</taxon>
        <taxon>Craniata</taxon>
        <taxon>Vertebrata</taxon>
        <taxon>Euteleostomi</taxon>
        <taxon>Mammalia</taxon>
        <taxon>Metatheria</taxon>
        <taxon>Diprotodontia</taxon>
        <taxon>Vombatidae</taxon>
        <taxon>Vombatus</taxon>
    </lineage>
</organism>
<name>A0A4X2K1N6_VOMUR</name>
<dbReference type="PANTHER" id="PTHR21604">
    <property type="entry name" value="RETROELEMENT SILENCING FACTOR 1"/>
    <property type="match status" value="1"/>
</dbReference>
<feature type="region of interest" description="Disordered" evidence="1">
    <location>
        <begin position="1713"/>
        <end position="1733"/>
    </location>
</feature>
<proteinExistence type="predicted"/>
<reference evidence="2" key="3">
    <citation type="submission" date="2025-09" db="UniProtKB">
        <authorList>
            <consortium name="Ensembl"/>
        </authorList>
    </citation>
    <scope>IDENTIFICATION</scope>
</reference>
<dbReference type="PANTHER" id="PTHR21604:SF0">
    <property type="entry name" value="RETROELEMENT SILENCING FACTOR 1"/>
    <property type="match status" value="1"/>
</dbReference>
<dbReference type="GeneTree" id="ENSGT00390000018491"/>
<sequence>MDWNAKPEDNAALPSFLESQSGFLRKALSPHTLTSQSSCNYSRNNQEAFVCPNNKNATLQSLQYQNIESPKNPQQASHPDISSRVVIIPETSTERIPFSQLKVVPNQPDQSSHRSLGAPRNSWLSSSVSDSVFFSRGLSGGTSQTSVGGSVHNALKSQDQYVSSNTYTMQLQMLSSNSSKVPPLYPGNQASNLYSAEQQIGWVPPCTSSGLTVPFHQPSQYLDSQRGIVTNLSNTTIQKQPVTSATPLQVTSNQLLNPGIAVAAPPPPYPMVQSRQYAAISTVTETSNRNLPNYYCRLIPPVQKNSQYLAHNPSNEVLHTQQVHLSETKRSFGRDCQQQWQNTNENGHQKLNVETNYPFNEPGNSFAVGGIPHYKNKQMRTSLGDASSELLSRIPGPSNQINNHSLGEGSGFLGKSSGSLREGSSSFVKGSSSYREGSHSTNSEIDVSKESDSKITKEGLFKDIKKLLAMKNEFVKLAQEIKIKKSFLSESQDKTHNSSLPQNPAMSLQLPSKDQSFPQLLSVNSEHQPLTVMQSTEGTNKTNNTLNTCIKEADCSRQIHQGNSVFPNSSYSGKLETQQRKALFQEPSPMCQKILSAINPAHTLSNQTPLDFNKGDRFDRPQQSGDTIKTSVAQQRQNVLKNKEDNYKLLSHLLKSNNTTLDFTPKIMNQETSAKSGSENIQDCNKSIHSEAKQKMEVTSAQSQFKNTGIPMTAVSNENGLDNSIKLKDRTSVLLNGKSCAKDNNYSMEELTACLALWKKAPSESTNIQKCDILGKNKVLDGMSSPTAVRNMNETILPTVNVPIGHKHESGNSNLTKGIELQIAVVSPLILSEVKPSGDQPLKPTKSSLQSVFPVIQEGSVCSLQDQVKEKAVAASNINTIKRTEICIAKNNFVLTNKFDSKLQDVKLADGIVHSNINSTFSSETIKEKLGKSEPQLSHLEKDICSPNNANISGVGIEQNKEEQISMQLVDGSPVNDDLLQIASVCSLVEGDMFYNSQIANMFNSVPSTQDDKKEVSLADSTMTDNRQLKEQLNQTKFESVSNFKEQNLLKITNVLPKISYGTKSLGTSKSFQLKHCETNDKIAKQKNNVEQNIEMTEVVSNKCCSSTDDQPDLNSKEIVDVSGTHFTKEPLSCMVQNIEQANSEIIFDEAVSVKYLDDQLSELVEEFPYGIESTDTHNIPAENKDSSLQLTINPLTKDKETSIQSNCDSEDPVNQIKITILSSERMKELFPKENKEICKGDDNLDKLENSQKKESIREVQNHCGSHVKTTGDDVNQDSIVPSTGKDDVHCCALGWLSTVYDGVPQCLCDSRKDIRTEEKLDGQSYKGDPATDATKINSPLKSNLQNPPAHPEGKRNLLEMKQDEIKCSPKAMENEKPSFSSRKKMASCNGEDSQENPQKILKARNLIPLNGEKRKSHFWSIKNKEFLKKECSSRDVVSTEKLKRKFKSGCSKFKNPKWKLEQPNVSDKEQKKNKYELEQKICMVNGSKLCESLSSTNEENCEEKTSTDAKSTNLERNVHQSIMNISNVNLNSLKSNSSPCKIKKVLSSQDYFQRQKQKEKVGKGDLKQRHESEKFKKNRSHVSEYAWRNKLTIKLVNCAISNEGHNVRKYKRSLDNLAHHNKTTKSRRRKIHHSKESKICGIARNVQEKLNEKQLDNVVILNRKVNKYNQIPLQGKDQKEQKKSYLNRVAFKCTAQESICLTKLDCSPRRSLNQIKHDDDGNESSQDSFSLEKDEFEKPRMLEFKLCPEELFKNGNSEEHPDFKSFPRKEQVPVQGIKSTKEDWLKCIPQKKRKIEAIKDKDDNALSNSRVYKRTLSVDGCKAVQNPPKDSKTMFQTYKKLYLEKRSRSLDDSPTK</sequence>
<feature type="region of interest" description="Disordered" evidence="1">
    <location>
        <begin position="1554"/>
        <end position="1578"/>
    </location>
</feature>
<feature type="compositionally biased region" description="Basic and acidic residues" evidence="1">
    <location>
        <begin position="1557"/>
        <end position="1576"/>
    </location>
</feature>
<feature type="region of interest" description="Disordered" evidence="1">
    <location>
        <begin position="1370"/>
        <end position="1399"/>
    </location>
</feature>
<evidence type="ECO:0000313" key="2">
    <source>
        <dbReference type="Ensembl" id="ENSVURP00010005904.1"/>
    </source>
</evidence>
<dbReference type="OMA" id="TYKQMYL"/>
<evidence type="ECO:0000256" key="1">
    <source>
        <dbReference type="SAM" id="MobiDB-lite"/>
    </source>
</evidence>
<accession>A0A4X2K1N6</accession>
<reference evidence="3" key="1">
    <citation type="submission" date="2018-12" db="EMBL/GenBank/DDBJ databases">
        <authorList>
            <person name="Yazar S."/>
        </authorList>
    </citation>
    <scope>NUCLEOTIDE SEQUENCE [LARGE SCALE GENOMIC DNA]</scope>
</reference>
<evidence type="ECO:0000313" key="3">
    <source>
        <dbReference type="Proteomes" id="UP000314987"/>
    </source>
</evidence>
<reference evidence="2" key="2">
    <citation type="submission" date="2025-08" db="UniProtKB">
        <authorList>
            <consortium name="Ensembl"/>
        </authorList>
    </citation>
    <scope>IDENTIFICATION</scope>
</reference>